<accession>A0ABV6RFG7</accession>
<reference evidence="3 4" key="1">
    <citation type="submission" date="2024-09" db="EMBL/GenBank/DDBJ databases">
        <authorList>
            <person name="Sun Q."/>
            <person name="Mori K."/>
        </authorList>
    </citation>
    <scope>NUCLEOTIDE SEQUENCE [LARGE SCALE GENOMIC DNA]</scope>
    <source>
        <strain evidence="3 4">CICC 10874</strain>
    </source>
</reference>
<dbReference type="RefSeq" id="WP_376981819.1">
    <property type="nucleotide sequence ID" value="NZ_JBHLSV010000019.1"/>
</dbReference>
<dbReference type="Pfam" id="PF19843">
    <property type="entry name" value="DUF6318"/>
    <property type="match status" value="1"/>
</dbReference>
<feature type="region of interest" description="Disordered" evidence="1">
    <location>
        <begin position="35"/>
        <end position="65"/>
    </location>
</feature>
<evidence type="ECO:0000256" key="1">
    <source>
        <dbReference type="SAM" id="MobiDB-lite"/>
    </source>
</evidence>
<dbReference type="InterPro" id="IPR046281">
    <property type="entry name" value="DUF6318"/>
</dbReference>
<dbReference type="Proteomes" id="UP001589793">
    <property type="component" value="Unassembled WGS sequence"/>
</dbReference>
<dbReference type="EMBL" id="JBHLSV010000019">
    <property type="protein sequence ID" value="MFC0675102.1"/>
    <property type="molecule type" value="Genomic_DNA"/>
</dbReference>
<evidence type="ECO:0000259" key="2">
    <source>
        <dbReference type="Pfam" id="PF19843"/>
    </source>
</evidence>
<organism evidence="3 4">
    <name type="scientific">Brachybacterium hainanense</name>
    <dbReference type="NCBI Taxonomy" id="1541174"/>
    <lineage>
        <taxon>Bacteria</taxon>
        <taxon>Bacillati</taxon>
        <taxon>Actinomycetota</taxon>
        <taxon>Actinomycetes</taxon>
        <taxon>Micrococcales</taxon>
        <taxon>Dermabacteraceae</taxon>
        <taxon>Brachybacterium</taxon>
    </lineage>
</organism>
<proteinExistence type="predicted"/>
<keyword evidence="4" id="KW-1185">Reference proteome</keyword>
<comment type="caution">
    <text evidence="3">The sequence shown here is derived from an EMBL/GenBank/DDBJ whole genome shotgun (WGS) entry which is preliminary data.</text>
</comment>
<feature type="domain" description="DUF6318" evidence="2">
    <location>
        <begin position="42"/>
        <end position="126"/>
    </location>
</feature>
<gene>
    <name evidence="3" type="ORF">ACFFF6_14150</name>
</gene>
<sequence length="208" mass="21477">MSKRMQRIVILVVAVAMLTSLGAVGVGSLLGGGPQDPTTWSSAEHPRPEIAKPELPAPVHEQTTTGATETVHALLGSYTYMMTTGDTSVWSELVDPACSVCVQFMSNAQQLNSQGGYLLGGEFEVGEVSFDGTGDPPATGIAVAEFAQAPSAIIEEVDAEPLGLDAVTGTLELSLAWDGKVWRVTDMTLRPDEAVASDGGGASDAGQG</sequence>
<name>A0ABV6RFG7_9MICO</name>
<evidence type="ECO:0000313" key="4">
    <source>
        <dbReference type="Proteomes" id="UP001589793"/>
    </source>
</evidence>
<protein>
    <submittedName>
        <fullName evidence="3">DUF6318 family protein</fullName>
    </submittedName>
</protein>
<evidence type="ECO:0000313" key="3">
    <source>
        <dbReference type="EMBL" id="MFC0675102.1"/>
    </source>
</evidence>